<dbReference type="InterPro" id="IPR008538">
    <property type="entry name" value="Uma2"/>
</dbReference>
<dbReference type="InterPro" id="IPR012296">
    <property type="entry name" value="Nuclease_put_TT1808"/>
</dbReference>
<evidence type="ECO:0000313" key="2">
    <source>
        <dbReference type="EMBL" id="GFD52480.1"/>
    </source>
</evidence>
<dbReference type="SUPFAM" id="SSF52980">
    <property type="entry name" value="Restriction endonuclease-like"/>
    <property type="match status" value="1"/>
</dbReference>
<dbReference type="Gene3D" id="3.90.1570.10">
    <property type="entry name" value="tt1808, chain A"/>
    <property type="match status" value="1"/>
</dbReference>
<dbReference type="GO" id="GO:0006281">
    <property type="term" value="P:DNA repair"/>
    <property type="evidence" value="ECO:0007669"/>
    <property type="project" value="UniProtKB-ARBA"/>
</dbReference>
<feature type="domain" description="Putative restriction endonuclease" evidence="1">
    <location>
        <begin position="17"/>
        <end position="100"/>
    </location>
</feature>
<evidence type="ECO:0000259" key="1">
    <source>
        <dbReference type="Pfam" id="PF05685"/>
    </source>
</evidence>
<sequence>MNTQAVEIIEIEVPLEKVMSLNHSRLIHRISVALLPYEDQYDILPELEFELAAGRLKPDVAITLRQQYNYRRDVLRVLEPPVTAIEIISPTQAFDALVEKI</sequence>
<gene>
    <name evidence="2" type="ORF">Tci_924449</name>
</gene>
<reference evidence="2" key="1">
    <citation type="journal article" date="2019" name="Sci. Rep.">
        <title>Draft genome of Tanacetum cinerariifolium, the natural source of mosquito coil.</title>
        <authorList>
            <person name="Yamashiro T."/>
            <person name="Shiraishi A."/>
            <person name="Satake H."/>
            <person name="Nakayama K."/>
        </authorList>
    </citation>
    <scope>NUCLEOTIDE SEQUENCE</scope>
</reference>
<feature type="non-terminal residue" evidence="2">
    <location>
        <position position="101"/>
    </location>
</feature>
<dbReference type="EMBL" id="BKCJ011782753">
    <property type="protein sequence ID" value="GFD52480.1"/>
    <property type="molecule type" value="Genomic_DNA"/>
</dbReference>
<comment type="caution">
    <text evidence="2">The sequence shown here is derived from an EMBL/GenBank/DDBJ whole genome shotgun (WGS) entry which is preliminary data.</text>
</comment>
<organism evidence="2">
    <name type="scientific">Tanacetum cinerariifolium</name>
    <name type="common">Dalmatian daisy</name>
    <name type="synonym">Chrysanthemum cinerariifolium</name>
    <dbReference type="NCBI Taxonomy" id="118510"/>
    <lineage>
        <taxon>Eukaryota</taxon>
        <taxon>Viridiplantae</taxon>
        <taxon>Streptophyta</taxon>
        <taxon>Embryophyta</taxon>
        <taxon>Tracheophyta</taxon>
        <taxon>Spermatophyta</taxon>
        <taxon>Magnoliopsida</taxon>
        <taxon>eudicotyledons</taxon>
        <taxon>Gunneridae</taxon>
        <taxon>Pentapetalae</taxon>
        <taxon>asterids</taxon>
        <taxon>campanulids</taxon>
        <taxon>Asterales</taxon>
        <taxon>Asteraceae</taxon>
        <taxon>Asteroideae</taxon>
        <taxon>Anthemideae</taxon>
        <taxon>Anthemidinae</taxon>
        <taxon>Tanacetum</taxon>
    </lineage>
</organism>
<dbReference type="InterPro" id="IPR011335">
    <property type="entry name" value="Restrct_endonuc-II-like"/>
</dbReference>
<dbReference type="AlphaFoldDB" id="A0A699X1U8"/>
<protein>
    <recommendedName>
        <fullName evidence="1">Putative restriction endonuclease domain-containing protein</fullName>
    </recommendedName>
</protein>
<accession>A0A699X1U8</accession>
<name>A0A699X1U8_TANCI</name>
<proteinExistence type="predicted"/>
<dbReference type="Pfam" id="PF05685">
    <property type="entry name" value="Uma2"/>
    <property type="match status" value="1"/>
</dbReference>